<evidence type="ECO:0000313" key="2">
    <source>
        <dbReference type="Proteomes" id="UP000220527"/>
    </source>
</evidence>
<organism evidence="1 2">
    <name type="scientific">Candidatus Viridilinea mediisalina</name>
    <dbReference type="NCBI Taxonomy" id="2024553"/>
    <lineage>
        <taxon>Bacteria</taxon>
        <taxon>Bacillati</taxon>
        <taxon>Chloroflexota</taxon>
        <taxon>Chloroflexia</taxon>
        <taxon>Chloroflexales</taxon>
        <taxon>Chloroflexineae</taxon>
        <taxon>Oscillochloridaceae</taxon>
        <taxon>Candidatus Viridilinea</taxon>
    </lineage>
</organism>
<feature type="non-terminal residue" evidence="1">
    <location>
        <position position="1"/>
    </location>
</feature>
<sequence>VLQTSPDARPGIYLVTMRSTSTAAIGLESRYVLDRTAPLLEPEPDFPAPISVSESIAPALMRVYLPFVVR</sequence>
<proteinExistence type="predicted"/>
<evidence type="ECO:0000313" key="1">
    <source>
        <dbReference type="EMBL" id="PDW03109.1"/>
    </source>
</evidence>
<accession>A0A2A6RJP3</accession>
<reference evidence="2" key="1">
    <citation type="submission" date="2017-08" db="EMBL/GenBank/DDBJ databases">
        <authorList>
            <person name="Grouzdev D.S."/>
            <person name="Gaisin V.A."/>
            <person name="Rysina M.S."/>
            <person name="Gorlenko V.M."/>
        </authorList>
    </citation>
    <scope>NUCLEOTIDE SEQUENCE [LARGE SCALE GENOMIC DNA]</scope>
    <source>
        <strain evidence="2">Kir15-3F</strain>
    </source>
</reference>
<dbReference type="RefSeq" id="WP_165774660.1">
    <property type="nucleotide sequence ID" value="NZ_NQWI01000040.1"/>
</dbReference>
<gene>
    <name evidence="1" type="ORF">CJ255_10345</name>
</gene>
<dbReference type="EMBL" id="NQWI01000040">
    <property type="protein sequence ID" value="PDW03109.1"/>
    <property type="molecule type" value="Genomic_DNA"/>
</dbReference>
<dbReference type="Proteomes" id="UP000220527">
    <property type="component" value="Unassembled WGS sequence"/>
</dbReference>
<keyword evidence="2" id="KW-1185">Reference proteome</keyword>
<comment type="caution">
    <text evidence="1">The sequence shown here is derived from an EMBL/GenBank/DDBJ whole genome shotgun (WGS) entry which is preliminary data.</text>
</comment>
<dbReference type="AlphaFoldDB" id="A0A2A6RJP3"/>
<name>A0A2A6RJP3_9CHLR</name>
<protein>
    <submittedName>
        <fullName evidence="1">Uncharacterized protein</fullName>
    </submittedName>
</protein>